<keyword evidence="2" id="KW-1185">Reference proteome</keyword>
<proteinExistence type="predicted"/>
<protein>
    <submittedName>
        <fullName evidence="1">Uncharacterized protein</fullName>
    </submittedName>
</protein>
<dbReference type="Proteomes" id="UP000593560">
    <property type="component" value="Unassembled WGS sequence"/>
</dbReference>
<sequence>MGSHSGRILAGTDGHVTNGAYNQFKPIVNCGRGGFTSVREDSRTLCDLPPWMHC</sequence>
<evidence type="ECO:0000313" key="1">
    <source>
        <dbReference type="EMBL" id="MBA0791163.1"/>
    </source>
</evidence>
<comment type="caution">
    <text evidence="1">The sequence shown here is derived from an EMBL/GenBank/DDBJ whole genome shotgun (WGS) entry which is preliminary data.</text>
</comment>
<dbReference type="AlphaFoldDB" id="A0A7J9G0X7"/>
<accession>A0A7J9G0X7</accession>
<organism evidence="1 2">
    <name type="scientific">Gossypium harknessii</name>
    <dbReference type="NCBI Taxonomy" id="34285"/>
    <lineage>
        <taxon>Eukaryota</taxon>
        <taxon>Viridiplantae</taxon>
        <taxon>Streptophyta</taxon>
        <taxon>Embryophyta</taxon>
        <taxon>Tracheophyta</taxon>
        <taxon>Spermatophyta</taxon>
        <taxon>Magnoliopsida</taxon>
        <taxon>eudicotyledons</taxon>
        <taxon>Gunneridae</taxon>
        <taxon>Pentapetalae</taxon>
        <taxon>rosids</taxon>
        <taxon>malvids</taxon>
        <taxon>Malvales</taxon>
        <taxon>Malvaceae</taxon>
        <taxon>Malvoideae</taxon>
        <taxon>Gossypium</taxon>
    </lineage>
</organism>
<dbReference type="EMBL" id="JABFAD010000001">
    <property type="protein sequence ID" value="MBA0791163.1"/>
    <property type="molecule type" value="Genomic_DNA"/>
</dbReference>
<reference evidence="1 2" key="1">
    <citation type="journal article" date="2019" name="Genome Biol. Evol.">
        <title>Insights into the evolution of the New World diploid cottons (Gossypium, subgenus Houzingenia) based on genome sequencing.</title>
        <authorList>
            <person name="Grover C.E."/>
            <person name="Arick M.A. 2nd"/>
            <person name="Thrash A."/>
            <person name="Conover J.L."/>
            <person name="Sanders W.S."/>
            <person name="Peterson D.G."/>
            <person name="Frelichowski J.E."/>
            <person name="Scheffler J.A."/>
            <person name="Scheffler B.E."/>
            <person name="Wendel J.F."/>
        </authorList>
    </citation>
    <scope>NUCLEOTIDE SEQUENCE [LARGE SCALE GENOMIC DNA]</scope>
    <source>
        <strain evidence="1">0</strain>
        <tissue evidence="1">Leaf</tissue>
    </source>
</reference>
<name>A0A7J9G0X7_9ROSI</name>
<evidence type="ECO:0000313" key="2">
    <source>
        <dbReference type="Proteomes" id="UP000593560"/>
    </source>
</evidence>
<gene>
    <name evidence="1" type="ORF">Gohar_015758</name>
</gene>